<dbReference type="OrthoDB" id="7743092at2759"/>
<feature type="compositionally biased region" description="Basic and acidic residues" evidence="2">
    <location>
        <begin position="684"/>
        <end position="693"/>
    </location>
</feature>
<feature type="region of interest" description="Disordered" evidence="2">
    <location>
        <begin position="533"/>
        <end position="693"/>
    </location>
</feature>
<feature type="region of interest" description="Disordered" evidence="2">
    <location>
        <begin position="228"/>
        <end position="350"/>
    </location>
</feature>
<feature type="region of interest" description="Disordered" evidence="2">
    <location>
        <begin position="383"/>
        <end position="407"/>
    </location>
</feature>
<name>A0A6I8TGP7_AEDAE</name>
<proteinExistence type="predicted"/>
<keyword evidence="1" id="KW-0175">Coiled coil</keyword>
<feature type="compositionally biased region" description="Basic and acidic residues" evidence="2">
    <location>
        <begin position="630"/>
        <end position="639"/>
    </location>
</feature>
<feature type="chain" id="PRO_5043702981" evidence="3">
    <location>
        <begin position="21"/>
        <end position="693"/>
    </location>
</feature>
<accession>A0A6I8TGP7</accession>
<feature type="region of interest" description="Disordered" evidence="2">
    <location>
        <begin position="425"/>
        <end position="481"/>
    </location>
</feature>
<reference evidence="4" key="2">
    <citation type="submission" date="2020-05" db="UniProtKB">
        <authorList>
            <consortium name="EnsemblMetazoa"/>
        </authorList>
    </citation>
    <scope>IDENTIFICATION</scope>
    <source>
        <strain evidence="4">LVP_AGWG</strain>
    </source>
</reference>
<protein>
    <submittedName>
        <fullName evidence="4">Uncharacterized protein</fullName>
    </submittedName>
</protein>
<gene>
    <name evidence="4" type="primary">5571422</name>
</gene>
<keyword evidence="5" id="KW-1185">Reference proteome</keyword>
<evidence type="ECO:0000256" key="3">
    <source>
        <dbReference type="SAM" id="SignalP"/>
    </source>
</evidence>
<feature type="compositionally biased region" description="Polar residues" evidence="2">
    <location>
        <begin position="535"/>
        <end position="544"/>
    </location>
</feature>
<feature type="compositionally biased region" description="Basic and acidic residues" evidence="2">
    <location>
        <begin position="327"/>
        <end position="338"/>
    </location>
</feature>
<feature type="compositionally biased region" description="Basic and acidic residues" evidence="2">
    <location>
        <begin position="228"/>
        <end position="239"/>
    </location>
</feature>
<feature type="compositionally biased region" description="Basic and acidic residues" evidence="2">
    <location>
        <begin position="575"/>
        <end position="587"/>
    </location>
</feature>
<feature type="compositionally biased region" description="Polar residues" evidence="2">
    <location>
        <begin position="387"/>
        <end position="396"/>
    </location>
</feature>
<dbReference type="InParanoid" id="A0A6I8TGP7"/>
<feature type="compositionally biased region" description="Polar residues" evidence="2">
    <location>
        <begin position="243"/>
        <end position="252"/>
    </location>
</feature>
<dbReference type="EnsemblMetazoa" id="AAEL009063-RB">
    <property type="protein sequence ID" value="AAEL009063-PB"/>
    <property type="gene ID" value="AAEL009063"/>
</dbReference>
<feature type="coiled-coil region" evidence="1">
    <location>
        <begin position="29"/>
        <end position="56"/>
    </location>
</feature>
<feature type="compositionally biased region" description="Low complexity" evidence="2">
    <location>
        <begin position="305"/>
        <end position="319"/>
    </location>
</feature>
<dbReference type="Proteomes" id="UP000008820">
    <property type="component" value="Chromosome 2"/>
</dbReference>
<organism evidence="4 5">
    <name type="scientific">Aedes aegypti</name>
    <name type="common">Yellowfever mosquito</name>
    <name type="synonym">Culex aegypti</name>
    <dbReference type="NCBI Taxonomy" id="7159"/>
    <lineage>
        <taxon>Eukaryota</taxon>
        <taxon>Metazoa</taxon>
        <taxon>Ecdysozoa</taxon>
        <taxon>Arthropoda</taxon>
        <taxon>Hexapoda</taxon>
        <taxon>Insecta</taxon>
        <taxon>Pterygota</taxon>
        <taxon>Neoptera</taxon>
        <taxon>Endopterygota</taxon>
        <taxon>Diptera</taxon>
        <taxon>Nematocera</taxon>
        <taxon>Culicoidea</taxon>
        <taxon>Culicidae</taxon>
        <taxon>Culicinae</taxon>
        <taxon>Aedini</taxon>
        <taxon>Aedes</taxon>
        <taxon>Stegomyia</taxon>
    </lineage>
</organism>
<feature type="compositionally biased region" description="Basic and acidic residues" evidence="2">
    <location>
        <begin position="430"/>
        <end position="462"/>
    </location>
</feature>
<evidence type="ECO:0000313" key="4">
    <source>
        <dbReference type="EnsemblMetazoa" id="AAEL009063-PB"/>
    </source>
</evidence>
<feature type="compositionally biased region" description="Low complexity" evidence="2">
    <location>
        <begin position="594"/>
        <end position="603"/>
    </location>
</feature>
<evidence type="ECO:0000256" key="1">
    <source>
        <dbReference type="SAM" id="Coils"/>
    </source>
</evidence>
<feature type="compositionally biased region" description="Polar residues" evidence="2">
    <location>
        <begin position="341"/>
        <end position="350"/>
    </location>
</feature>
<feature type="compositionally biased region" description="Basic residues" evidence="2">
    <location>
        <begin position="618"/>
        <end position="629"/>
    </location>
</feature>
<sequence length="693" mass="79547">MWKILYLFALVSTHYLETKATGSYIDNVIEEQHRVINEMNQNFTDLEKASEKLINLGTFVGSHKVPPKTVKITNTVAVKVPVPYPVKIPHPVPVPVPVTKTVPVPVTKLIKVPEPSPSPTPTASSYATTPEIIPTAVALTSRSLDSTGASQLLSGEQETAHSSTNEQVEEFVRSFPVHSVYDVGSDYNPYMGNRLAITKQVGSASEVHPTKHRESDLQQLHEYRGPRQKYESGKHHYPDYRSSAKQQATASPSHAYHEYAYSGGNSETASHKFHPEVIPNSYNSPTKSSYYSKDYDKYPTPKFPRPTSSSYPTSPTFSTQEATYGDEEQHYDGHDYKSRQQKPSPTSVAYQTVRESYPRYEKPNLQHYQYQKPTAESYHNNYERETASASHPQKSQKYAEHYQKPTAMSYTTKHYDGEHREIAEPSAHYKQYEHHSESYLTRDESYPEHKAPSEHYDSHDSYPKPSATPETYSQYESKEPEYVPQEYKTYYAKPTPVSEALTYLEEKEPSRDTEHVVHVKPQNYHYETLQDHKTQYSSKSNSIPYNFPSDSHLHPSYSESTHSKHKPQHYYSSSRGHDEEPKSEHQYYHHAQHHSPSPSPSSHITSYDHATASGNEYHHHRQYARPPQHHHYESAHESGSDMLESSSSKDHEAYERAVEQDHRAAHPNEYAEYSHEHLHHHHPAEREEGGRDY</sequence>
<keyword evidence="3" id="KW-0732">Signal</keyword>
<evidence type="ECO:0000313" key="5">
    <source>
        <dbReference type="Proteomes" id="UP000008820"/>
    </source>
</evidence>
<evidence type="ECO:0000256" key="2">
    <source>
        <dbReference type="SAM" id="MobiDB-lite"/>
    </source>
</evidence>
<reference evidence="4 5" key="1">
    <citation type="submission" date="2017-06" db="EMBL/GenBank/DDBJ databases">
        <title>Aedes aegypti genome working group (AGWG) sequencing and assembly.</title>
        <authorList>
            <consortium name="Aedes aegypti Genome Working Group (AGWG)"/>
            <person name="Matthews B.J."/>
        </authorList>
    </citation>
    <scope>NUCLEOTIDE SEQUENCE [LARGE SCALE GENOMIC DNA]</scope>
    <source>
        <strain evidence="4 5">LVP_AGWG</strain>
    </source>
</reference>
<feature type="compositionally biased region" description="Basic and acidic residues" evidence="2">
    <location>
        <begin position="647"/>
        <end position="666"/>
    </location>
</feature>
<feature type="signal peptide" evidence="3">
    <location>
        <begin position="1"/>
        <end position="20"/>
    </location>
</feature>
<dbReference type="AlphaFoldDB" id="A0A6I8TGP7"/>